<dbReference type="GO" id="GO:0005634">
    <property type="term" value="C:nucleus"/>
    <property type="evidence" value="ECO:0007669"/>
    <property type="project" value="TreeGrafter"/>
</dbReference>
<evidence type="ECO:0000256" key="1">
    <source>
        <dbReference type="ARBA" id="ARBA00004496"/>
    </source>
</evidence>
<keyword evidence="2" id="KW-0963">Cytoplasm</keyword>
<feature type="compositionally biased region" description="Low complexity" evidence="4">
    <location>
        <begin position="761"/>
        <end position="795"/>
    </location>
</feature>
<dbReference type="STRING" id="6689.A0A423TG79"/>
<dbReference type="Gene3D" id="1.10.8.10">
    <property type="entry name" value="DNA helicase RuvA subunit, C-terminal domain"/>
    <property type="match status" value="1"/>
</dbReference>
<proteinExistence type="predicted"/>
<feature type="region of interest" description="Disordered" evidence="4">
    <location>
        <begin position="587"/>
        <end position="622"/>
    </location>
</feature>
<feature type="compositionally biased region" description="Polar residues" evidence="4">
    <location>
        <begin position="864"/>
        <end position="875"/>
    </location>
</feature>
<sequence length="1247" mass="128700">MSSGGRGSRGNKGPKAGGGDRNTTAATQQQQSQPVQEQKLDSQAIDKDKGGEAVPHKIAPTAEQLRIAQMIDSMRTEPEKKLQEKMNQVMQFTGVNADDALVALHDCDNDVNAAIDALLEGDDQGKWQESTKKKKKPTPSKPTETESNKENRRVDSRERSGSRPRGGGPPRFRGRGGGSGRGGRDSESWDGPGRGEGSRRGRMTNGTPMARGRGGRGRGNSMGPRTFQNRQAPGFPDSIDTWGPLTDEKPNHQNNLKIDNWDDEPTPGTDDWDSEWTGSLDQTTVFGPSGGTSATTVAPPLAENMADPMAVGNPAVAPTACSAVGSTVGQSVSPAVSLAPSQAYTPNPPQTYQPPQVSNYSTASVSTYSSSTASTASITQPQTMDLAALLQKAAPQSTLTGLVSSAQLGGNSNTNSGGGGGGSRGGGASLVPPAPGLSVGGQHGILGGLSTNVGESLKAGGLVGTVGVSVTSPSPASSTPAPYATPTAQLQAAIFSSSGLHSGVTSSLASSISNNSNVINKAVSLSSVSASLPSRPKTQRPRIPQASKIPLSAVEMPEDAMAALDVQFSGLEFGTETFDFTADVKTSSSSTGLVSTTPVNALDPSASTPVSKDLTSAPLSSSLAQTQKLLSSARLRSTRNIAQNIPLSAGQLGPEPIPFPSSQTSERKPSGGAFVPGNQRSSVSNSAAPQGLSDLTKNETGGSTGGLGSLVGSAGPTYQSYTSSKSSTSFPSPPSAPYSQPPSQNSYTNSSQQGGNGGSSSTGYSNANSAAVATNSNNNTSSSQPTGNSSSQYQNSYVNASSHSSLGTITAPKPLTGLPTAPSVVKDTAQSYAEQTSTGGSGLSSTLSTSASVSSSSTSNSTGPTVLSASLNSASAHPVQPSKPSVPGKVMSGLSGAVPPGVQQHQQPHIHQQQAQQHQHQQAQQHQQQQQQAQQMMAPHSQYVSPPAAAALQGALPPAFYTGLQQPAMYSLEDFQLLQQRLPHMQAPTSLATGRDGNMTSAAYSAADAKFRTDQNSSPVPSTMNQQGAQAGGTYITAAGNAAMPPFYMYHNMAAVPSSFPQYGTPTAIIQIPPVTNAHTGSNTNQFPAAPKLQYGTGSYYENLSQTQDFKTGYGSASQNQNKAGGASTGSATNSGTELGGYKSHLNKVGRSYDKQGFHTGTPPPFNLAGSGTNPMTAYAWTAAMFIPTIPAAAQHHSPLMHHQLHQEWWQLREWFSVQGQQGDKTKVDLSQLMVVLTGDQTEGLSS</sequence>
<dbReference type="SMART" id="SM00165">
    <property type="entry name" value="UBA"/>
    <property type="match status" value="1"/>
</dbReference>
<feature type="compositionally biased region" description="Low complexity" evidence="4">
    <location>
        <begin position="710"/>
        <end position="730"/>
    </location>
</feature>
<feature type="compositionally biased region" description="Pro residues" evidence="4">
    <location>
        <begin position="731"/>
        <end position="740"/>
    </location>
</feature>
<accession>A0A423TG79</accession>
<dbReference type="InterPro" id="IPR051833">
    <property type="entry name" value="TC-DDR_regulator"/>
</dbReference>
<feature type="compositionally biased region" description="Low complexity" evidence="4">
    <location>
        <begin position="28"/>
        <end position="37"/>
    </location>
</feature>
<feature type="compositionally biased region" description="Acidic residues" evidence="4">
    <location>
        <begin position="261"/>
        <end position="274"/>
    </location>
</feature>
<feature type="compositionally biased region" description="Low complexity" evidence="4">
    <location>
        <begin position="741"/>
        <end position="753"/>
    </location>
</feature>
<gene>
    <name evidence="6" type="ORF">C7M84_005957</name>
</gene>
<feature type="compositionally biased region" description="Low complexity" evidence="4">
    <location>
        <begin position="843"/>
        <end position="863"/>
    </location>
</feature>
<feature type="compositionally biased region" description="Polar residues" evidence="4">
    <location>
        <begin position="605"/>
        <end position="622"/>
    </location>
</feature>
<evidence type="ECO:0000256" key="2">
    <source>
        <dbReference type="ARBA" id="ARBA00022490"/>
    </source>
</evidence>
<comment type="subcellular location">
    <subcellularLocation>
        <location evidence="1">Cytoplasm</location>
    </subcellularLocation>
</comment>
<dbReference type="CDD" id="cd14277">
    <property type="entry name" value="UBA_UBP2_like"/>
    <property type="match status" value="1"/>
</dbReference>
<feature type="compositionally biased region" description="Gly residues" evidence="4">
    <location>
        <begin position="164"/>
        <end position="181"/>
    </location>
</feature>
<feature type="compositionally biased region" description="Basic and acidic residues" evidence="4">
    <location>
        <begin position="38"/>
        <end position="55"/>
    </location>
</feature>
<feature type="compositionally biased region" description="Low complexity" evidence="4">
    <location>
        <begin position="587"/>
        <end position="597"/>
    </location>
</feature>
<feature type="region of interest" description="Disordered" evidence="4">
    <location>
        <begin position="1111"/>
        <end position="1143"/>
    </location>
</feature>
<dbReference type="SUPFAM" id="SSF46934">
    <property type="entry name" value="UBA-like"/>
    <property type="match status" value="1"/>
</dbReference>
<evidence type="ECO:0000256" key="4">
    <source>
        <dbReference type="SAM" id="MobiDB-lite"/>
    </source>
</evidence>
<feature type="compositionally biased region" description="Low complexity" evidence="4">
    <location>
        <begin position="1124"/>
        <end position="1137"/>
    </location>
</feature>
<feature type="domain" description="UBA" evidence="5">
    <location>
        <begin position="82"/>
        <end position="120"/>
    </location>
</feature>
<evidence type="ECO:0000313" key="6">
    <source>
        <dbReference type="EMBL" id="ROT75500.1"/>
    </source>
</evidence>
<feature type="compositionally biased region" description="Basic and acidic residues" evidence="4">
    <location>
        <begin position="143"/>
        <end position="161"/>
    </location>
</feature>
<dbReference type="AlphaFoldDB" id="A0A423TG79"/>
<feature type="compositionally biased region" description="Gly residues" evidence="4">
    <location>
        <begin position="1"/>
        <end position="20"/>
    </location>
</feature>
<dbReference type="Proteomes" id="UP000283509">
    <property type="component" value="Unassembled WGS sequence"/>
</dbReference>
<feature type="region of interest" description="Disordered" evidence="4">
    <location>
        <begin position="645"/>
        <end position="795"/>
    </location>
</feature>
<feature type="region of interest" description="Disordered" evidence="4">
    <location>
        <begin position="339"/>
        <end position="362"/>
    </location>
</feature>
<feature type="region of interest" description="Disordered" evidence="4">
    <location>
        <begin position="404"/>
        <end position="433"/>
    </location>
</feature>
<feature type="region of interest" description="Disordered" evidence="4">
    <location>
        <begin position="1"/>
        <end position="61"/>
    </location>
</feature>
<evidence type="ECO:0000256" key="3">
    <source>
        <dbReference type="ARBA" id="ARBA00022553"/>
    </source>
</evidence>
<organism evidence="6 7">
    <name type="scientific">Penaeus vannamei</name>
    <name type="common">Whiteleg shrimp</name>
    <name type="synonym">Litopenaeus vannamei</name>
    <dbReference type="NCBI Taxonomy" id="6689"/>
    <lineage>
        <taxon>Eukaryota</taxon>
        <taxon>Metazoa</taxon>
        <taxon>Ecdysozoa</taxon>
        <taxon>Arthropoda</taxon>
        <taxon>Crustacea</taxon>
        <taxon>Multicrustacea</taxon>
        <taxon>Malacostraca</taxon>
        <taxon>Eumalacostraca</taxon>
        <taxon>Eucarida</taxon>
        <taxon>Decapoda</taxon>
        <taxon>Dendrobranchiata</taxon>
        <taxon>Penaeoidea</taxon>
        <taxon>Penaeidae</taxon>
        <taxon>Penaeus</taxon>
    </lineage>
</organism>
<dbReference type="OrthoDB" id="5918007at2759"/>
<evidence type="ECO:0000259" key="5">
    <source>
        <dbReference type="SMART" id="SM00165"/>
    </source>
</evidence>
<feature type="region of interest" description="Disordered" evidence="4">
    <location>
        <begin position="830"/>
        <end position="940"/>
    </location>
</feature>
<feature type="compositionally biased region" description="Gly residues" evidence="4">
    <location>
        <begin position="416"/>
        <end position="428"/>
    </location>
</feature>
<dbReference type="InterPro" id="IPR009060">
    <property type="entry name" value="UBA-like_sf"/>
</dbReference>
<keyword evidence="7" id="KW-1185">Reference proteome</keyword>
<feature type="compositionally biased region" description="Low complexity" evidence="4">
    <location>
        <begin position="903"/>
        <end position="935"/>
    </location>
</feature>
<feature type="compositionally biased region" description="Low complexity" evidence="4">
    <location>
        <begin position="353"/>
        <end position="362"/>
    </location>
</feature>
<dbReference type="EMBL" id="QCYY01001764">
    <property type="protein sequence ID" value="ROT75500.1"/>
    <property type="molecule type" value="Genomic_DNA"/>
</dbReference>
<dbReference type="GO" id="GO:0005737">
    <property type="term" value="C:cytoplasm"/>
    <property type="evidence" value="ECO:0007669"/>
    <property type="project" value="UniProtKB-SubCell"/>
</dbReference>
<feature type="compositionally biased region" description="Polar residues" evidence="4">
    <location>
        <begin position="1111"/>
        <end position="1123"/>
    </location>
</feature>
<reference evidence="6 7" key="2">
    <citation type="submission" date="2019-01" db="EMBL/GenBank/DDBJ databases">
        <title>The decoding of complex shrimp genome reveals the adaptation for benthos swimmer, frequently molting mechanism and breeding impact on genome.</title>
        <authorList>
            <person name="Sun Y."/>
            <person name="Gao Y."/>
            <person name="Yu Y."/>
        </authorList>
    </citation>
    <scope>NUCLEOTIDE SEQUENCE [LARGE SCALE GENOMIC DNA]</scope>
    <source>
        <tissue evidence="6">Muscle</tissue>
    </source>
</reference>
<dbReference type="Pfam" id="PF12478">
    <property type="entry name" value="UBAP2-Lig"/>
    <property type="match status" value="1"/>
</dbReference>
<keyword evidence="3" id="KW-0597">Phosphoprotein</keyword>
<dbReference type="InterPro" id="IPR015940">
    <property type="entry name" value="UBA"/>
</dbReference>
<name>A0A423TG79_PENVA</name>
<protein>
    <submittedName>
        <fullName evidence="6">Putative lingerer</fullName>
    </submittedName>
</protein>
<feature type="compositionally biased region" description="Polar residues" evidence="4">
    <location>
        <begin position="678"/>
        <end position="699"/>
    </location>
</feature>
<dbReference type="PANTHER" id="PTHR16308">
    <property type="entry name" value="UBIQUITIN ASSOCIATED PROTEIN 2-LIKE/LINGERER"/>
    <property type="match status" value="1"/>
</dbReference>
<reference evidence="6 7" key="1">
    <citation type="submission" date="2018-04" db="EMBL/GenBank/DDBJ databases">
        <authorList>
            <person name="Zhang X."/>
            <person name="Yuan J."/>
            <person name="Li F."/>
            <person name="Xiang J."/>
        </authorList>
    </citation>
    <scope>NUCLEOTIDE SEQUENCE [LARGE SCALE GENOMIC DNA]</scope>
    <source>
        <tissue evidence="6">Muscle</tissue>
    </source>
</reference>
<dbReference type="InterPro" id="IPR022166">
    <property type="entry name" value="UBAP2/Lig"/>
</dbReference>
<comment type="caution">
    <text evidence="6">The sequence shown here is derived from an EMBL/GenBank/DDBJ whole genome shotgun (WGS) entry which is preliminary data.</text>
</comment>
<evidence type="ECO:0000313" key="7">
    <source>
        <dbReference type="Proteomes" id="UP000283509"/>
    </source>
</evidence>
<dbReference type="PANTHER" id="PTHR16308:SF13">
    <property type="entry name" value="PROTEIN LINGERER"/>
    <property type="match status" value="1"/>
</dbReference>
<feature type="region of interest" description="Disordered" evidence="4">
    <location>
        <begin position="120"/>
        <end position="279"/>
    </location>
</feature>